<proteinExistence type="predicted"/>
<name>A0AAT9HLT2_9ACTN</name>
<gene>
    <name evidence="1" type="ORF">SHKM778_47730</name>
</gene>
<reference evidence="1" key="2">
    <citation type="submission" date="2024-07" db="EMBL/GenBank/DDBJ databases">
        <title>Streptomyces haneummycinica sp. nov., a new antibiotic-producing actinobacterium isolated from marine sediment.</title>
        <authorList>
            <person name="Uemura M."/>
            <person name="Hamada M."/>
            <person name="Hirano S."/>
            <person name="Kobayashi K."/>
            <person name="Ohshiro T."/>
            <person name="Kobayashi T."/>
            <person name="Terahara T."/>
        </authorList>
    </citation>
    <scope>NUCLEOTIDE SEQUENCE</scope>
    <source>
        <strain evidence="1">KM77-8</strain>
    </source>
</reference>
<evidence type="ECO:0000313" key="1">
    <source>
        <dbReference type="EMBL" id="BFO18385.1"/>
    </source>
</evidence>
<dbReference type="EMBL" id="AP035768">
    <property type="protein sequence ID" value="BFO18385.1"/>
    <property type="molecule type" value="Genomic_DNA"/>
</dbReference>
<protein>
    <recommendedName>
        <fullName evidence="2">Lasso RiPP family leader peptide-containing protein</fullName>
    </recommendedName>
</protein>
<accession>A0AAT9HLT2</accession>
<evidence type="ECO:0008006" key="2">
    <source>
        <dbReference type="Google" id="ProtNLM"/>
    </source>
</evidence>
<sequence length="65" mass="7416">MLEYIQPEYVRPKTYTSPWYQRFPAPLTYRQSTLNSVFPGTDTYVPQSALGPVHSGEVLPPTVNE</sequence>
<organism evidence="1">
    <name type="scientific">Streptomyces haneummycinicus</name>
    <dbReference type="NCBI Taxonomy" id="3074435"/>
    <lineage>
        <taxon>Bacteria</taxon>
        <taxon>Bacillati</taxon>
        <taxon>Actinomycetota</taxon>
        <taxon>Actinomycetes</taxon>
        <taxon>Kitasatosporales</taxon>
        <taxon>Streptomycetaceae</taxon>
        <taxon>Streptomyces</taxon>
    </lineage>
</organism>
<dbReference type="AlphaFoldDB" id="A0AAT9HLT2"/>
<reference evidence="1" key="1">
    <citation type="submission" date="2024-06" db="EMBL/GenBank/DDBJ databases">
        <authorList>
            <consortium name="consrtm"/>
            <person name="Uemura M."/>
            <person name="Terahara T."/>
        </authorList>
    </citation>
    <scope>NUCLEOTIDE SEQUENCE</scope>
    <source>
        <strain evidence="1">KM77-8</strain>
    </source>
</reference>